<dbReference type="InParanoid" id="Q23QC0"/>
<feature type="transmembrane region" description="Helical" evidence="2">
    <location>
        <begin position="1040"/>
        <end position="1061"/>
    </location>
</feature>
<dbReference type="KEGG" id="tet:TTHERM_00581680"/>
<evidence type="ECO:0000313" key="4">
    <source>
        <dbReference type="Proteomes" id="UP000009168"/>
    </source>
</evidence>
<feature type="transmembrane region" description="Helical" evidence="2">
    <location>
        <begin position="928"/>
        <end position="951"/>
    </location>
</feature>
<proteinExistence type="predicted"/>
<protein>
    <submittedName>
        <fullName evidence="3">Transmembrane protein, putative</fullName>
    </submittedName>
</protein>
<dbReference type="AlphaFoldDB" id="Q23QC0"/>
<sequence>MQDVMGNQTFSITQLIKVQQNCFEKFNLFEIQIINRMADKVRTQIEENKKESQENSQQIKRKKNIQLIQQVLFDEKLSQAFYQMLNCFFQKSKLLDALNQDTIDLDNLEKLGNKLLQDRSEVKTTLKSLIVENGSQTQLQKMCRLYDLVLDIDNYFERKISQQKQFNCLTSIPLSSKESCSVYISFSTKLGIVTKISNNFENVVPVYSNKEVIGKNINFMQPDVVAPLHNRILTNFIQKKVVSQKVADYPLLIGKDKKGFSIPYDIKIQVAMIGLEDFGCAGWIKQIKDSIHYIMTSADQGFKNFIMGQAFYDLILSFSFKQSELSNVKFGNLIPLFQTLFDNNMSGKPFQTILIRPQHKEQISNSIKLSNNESLFQELINFDLYQIQAQFIYLSTTFAKFNYLLITQLDYLDSLQSKRDALKEFRKDLKFYNQSEEYDEIDFEELYPIQKNESAKNIQDKQEDESAFFLNTFYDQSIVSLQDERFKKSSIIVKPSHFQEKPSHFQDKQILKKSSKLKTIIKENRFKIKKMYKNLQYSFGQGQFQAEDQIYSKIDYIQENNMSHLSTFHPLNSHKQSFNTLITSRAEQYLDEAKLNDSIQIQNSQQTHQNNIDQGIEQMLFEDSKLQKGISQETKLNTKKKNDKRKQKQYSQKSKTKQTINKFQKTKKGNDQETNVSADISFLFNQKERQQNAQGSVNLSNKKSISQTRIQLVNKIQSSSKRHLLFYSGYILDSLLLILVLISVSISISLNYSFVGQYQTLQNLHSDLNDVKKLIYNLLEEIHLIDGVQKNYFNIQNSLDQQNFLQTLNDAKYSNVNQYKNISATIFKDYPSSQRVQDLYKSKLNYEFLSNVQQKFISQEIFNSSLLITLIRTQQLLTMFVNITSNEDFIFQNELRHNQNQTQSQISQILAQLIVDHTTNYSIKQWEILIFIIVYSIFVFFYSILLLLFYINSFSLKQSLLSIFATIDIKKIDEMINRTTQAIKHFLELKKSNKFLDLNNQKQEGQTNYSNKLEINNNNNCKKKNISLTTYKKNLTAGKIIFIVICLSLILIKPCVQYYFVQLQVDFMKISGSLQSKF</sequence>
<keyword evidence="4" id="KW-1185">Reference proteome</keyword>
<name>Q23QC0_TETTS</name>
<dbReference type="RefSeq" id="XP_001018909.2">
    <property type="nucleotide sequence ID" value="XM_001018909.2"/>
</dbReference>
<dbReference type="EMBL" id="GG662649">
    <property type="protein sequence ID" value="EAR98664.2"/>
    <property type="molecule type" value="Genomic_DNA"/>
</dbReference>
<dbReference type="Proteomes" id="UP000009168">
    <property type="component" value="Unassembled WGS sequence"/>
</dbReference>
<dbReference type="GeneID" id="7842347"/>
<feature type="compositionally biased region" description="Low complexity" evidence="1">
    <location>
        <begin position="649"/>
        <end position="659"/>
    </location>
</feature>
<organism evidence="3 4">
    <name type="scientific">Tetrahymena thermophila (strain SB210)</name>
    <dbReference type="NCBI Taxonomy" id="312017"/>
    <lineage>
        <taxon>Eukaryota</taxon>
        <taxon>Sar</taxon>
        <taxon>Alveolata</taxon>
        <taxon>Ciliophora</taxon>
        <taxon>Intramacronucleata</taxon>
        <taxon>Oligohymenophorea</taxon>
        <taxon>Hymenostomatida</taxon>
        <taxon>Tetrahymenina</taxon>
        <taxon>Tetrahymenidae</taxon>
        <taxon>Tetrahymena</taxon>
    </lineage>
</organism>
<feature type="region of interest" description="Disordered" evidence="1">
    <location>
        <begin position="636"/>
        <end position="672"/>
    </location>
</feature>
<evidence type="ECO:0000313" key="3">
    <source>
        <dbReference type="EMBL" id="EAR98664.2"/>
    </source>
</evidence>
<keyword evidence="2 3" id="KW-0812">Transmembrane</keyword>
<accession>Q23QC0</accession>
<keyword evidence="2" id="KW-1133">Transmembrane helix</keyword>
<evidence type="ECO:0000256" key="2">
    <source>
        <dbReference type="SAM" id="Phobius"/>
    </source>
</evidence>
<gene>
    <name evidence="3" type="ORF">TTHERM_00581680</name>
</gene>
<feature type="compositionally biased region" description="Basic residues" evidence="1">
    <location>
        <begin position="637"/>
        <end position="648"/>
    </location>
</feature>
<reference evidence="4" key="1">
    <citation type="journal article" date="2006" name="PLoS Biol.">
        <title>Macronuclear genome sequence of the ciliate Tetrahymena thermophila, a model eukaryote.</title>
        <authorList>
            <person name="Eisen J.A."/>
            <person name="Coyne R.S."/>
            <person name="Wu M."/>
            <person name="Wu D."/>
            <person name="Thiagarajan M."/>
            <person name="Wortman J.R."/>
            <person name="Badger J.H."/>
            <person name="Ren Q."/>
            <person name="Amedeo P."/>
            <person name="Jones K.M."/>
            <person name="Tallon L.J."/>
            <person name="Delcher A.L."/>
            <person name="Salzberg S.L."/>
            <person name="Silva J.C."/>
            <person name="Haas B.J."/>
            <person name="Majoros W.H."/>
            <person name="Farzad M."/>
            <person name="Carlton J.M."/>
            <person name="Smith R.K. Jr."/>
            <person name="Garg J."/>
            <person name="Pearlman R.E."/>
            <person name="Karrer K.M."/>
            <person name="Sun L."/>
            <person name="Manning G."/>
            <person name="Elde N.C."/>
            <person name="Turkewitz A.P."/>
            <person name="Asai D.J."/>
            <person name="Wilkes D.E."/>
            <person name="Wang Y."/>
            <person name="Cai H."/>
            <person name="Collins K."/>
            <person name="Stewart B.A."/>
            <person name="Lee S.R."/>
            <person name="Wilamowska K."/>
            <person name="Weinberg Z."/>
            <person name="Ruzzo W.L."/>
            <person name="Wloga D."/>
            <person name="Gaertig J."/>
            <person name="Frankel J."/>
            <person name="Tsao C.-C."/>
            <person name="Gorovsky M.A."/>
            <person name="Keeling P.J."/>
            <person name="Waller R.F."/>
            <person name="Patron N.J."/>
            <person name="Cherry J.M."/>
            <person name="Stover N.A."/>
            <person name="Krieger C.J."/>
            <person name="del Toro C."/>
            <person name="Ryder H.F."/>
            <person name="Williamson S.C."/>
            <person name="Barbeau R.A."/>
            <person name="Hamilton E.P."/>
            <person name="Orias E."/>
        </authorList>
    </citation>
    <scope>NUCLEOTIDE SEQUENCE [LARGE SCALE GENOMIC DNA]</scope>
    <source>
        <strain evidence="4">SB210</strain>
    </source>
</reference>
<evidence type="ECO:0000256" key="1">
    <source>
        <dbReference type="SAM" id="MobiDB-lite"/>
    </source>
</evidence>
<dbReference type="HOGENOM" id="CLU_343083_0_0_1"/>
<keyword evidence="2" id="KW-0472">Membrane</keyword>